<proteinExistence type="predicted"/>
<keyword evidence="3" id="KW-1185">Reference proteome</keyword>
<accession>A0A7W6J3X3</accession>
<dbReference type="Gene3D" id="3.40.50.10420">
    <property type="entry name" value="NagB/RpiA/CoA transferase-like"/>
    <property type="match status" value="1"/>
</dbReference>
<gene>
    <name evidence="2" type="ORF">GGR23_001449</name>
</gene>
<dbReference type="InterPro" id="IPR024185">
    <property type="entry name" value="FTHF_cligase-like_sf"/>
</dbReference>
<sequence length="222" mass="23734">MDSRSAILSKIRATRDTGDETARCLAVESRLARPASGIVPSRGQLDREGRIALFLDMIAKAGATHERTPLPRDVPALAAAYLRAHNLPARLRRGTDPRLEALGFEQEPAIEMLAGASDGSDLAAISHADFGIAETGTLMLLSGPDNPVTLTFLPEHHLVVVRADDIGGDMEAAIARLRMLQGKDRMPRTVNFVSGPSRSADIEQTILLGAHGPRALHVMVVG</sequence>
<dbReference type="SUPFAM" id="SSF100950">
    <property type="entry name" value="NagB/RpiA/CoA transferase-like"/>
    <property type="match status" value="1"/>
</dbReference>
<dbReference type="PANTHER" id="PTHR43682:SF1">
    <property type="entry name" value="LACTATE UTILIZATION PROTEIN C"/>
    <property type="match status" value="1"/>
</dbReference>
<evidence type="ECO:0000259" key="1">
    <source>
        <dbReference type="Pfam" id="PF02589"/>
    </source>
</evidence>
<comment type="caution">
    <text evidence="2">The sequence shown here is derived from an EMBL/GenBank/DDBJ whole genome shotgun (WGS) entry which is preliminary data.</text>
</comment>
<dbReference type="PANTHER" id="PTHR43682">
    <property type="entry name" value="LACTATE UTILIZATION PROTEIN C"/>
    <property type="match status" value="1"/>
</dbReference>
<dbReference type="AlphaFoldDB" id="A0A7W6J3X3"/>
<evidence type="ECO:0000313" key="2">
    <source>
        <dbReference type="EMBL" id="MBB4064272.1"/>
    </source>
</evidence>
<dbReference type="InterPro" id="IPR003741">
    <property type="entry name" value="LUD_dom"/>
</dbReference>
<name>A0A7W6J3X3_9HYPH</name>
<dbReference type="RefSeq" id="WP_183365507.1">
    <property type="nucleotide sequence ID" value="NZ_JACIEZ010000002.1"/>
</dbReference>
<dbReference type="InterPro" id="IPR037171">
    <property type="entry name" value="NagB/RpiA_transferase-like"/>
</dbReference>
<evidence type="ECO:0000313" key="3">
    <source>
        <dbReference type="Proteomes" id="UP000528286"/>
    </source>
</evidence>
<organism evidence="2 3">
    <name type="scientific">Gellertiella hungarica</name>
    <dbReference type="NCBI Taxonomy" id="1572859"/>
    <lineage>
        <taxon>Bacteria</taxon>
        <taxon>Pseudomonadati</taxon>
        <taxon>Pseudomonadota</taxon>
        <taxon>Alphaproteobacteria</taxon>
        <taxon>Hyphomicrobiales</taxon>
        <taxon>Rhizobiaceae</taxon>
        <taxon>Gellertiella</taxon>
    </lineage>
</organism>
<dbReference type="Pfam" id="PF02589">
    <property type="entry name" value="LUD_dom"/>
    <property type="match status" value="1"/>
</dbReference>
<dbReference type="Proteomes" id="UP000528286">
    <property type="component" value="Unassembled WGS sequence"/>
</dbReference>
<dbReference type="EMBL" id="JACIEZ010000002">
    <property type="protein sequence ID" value="MBB4064272.1"/>
    <property type="molecule type" value="Genomic_DNA"/>
</dbReference>
<reference evidence="2 3" key="1">
    <citation type="submission" date="2020-08" db="EMBL/GenBank/DDBJ databases">
        <title>Genomic Encyclopedia of Type Strains, Phase IV (KMG-IV): sequencing the most valuable type-strain genomes for metagenomic binning, comparative biology and taxonomic classification.</title>
        <authorList>
            <person name="Goeker M."/>
        </authorList>
    </citation>
    <scope>NUCLEOTIDE SEQUENCE [LARGE SCALE GENOMIC DNA]</scope>
    <source>
        <strain evidence="2 3">DSM 29853</strain>
    </source>
</reference>
<feature type="domain" description="LUD" evidence="1">
    <location>
        <begin position="123"/>
        <end position="221"/>
    </location>
</feature>
<protein>
    <submittedName>
        <fullName evidence="2">L-lactate dehydrogenase complex protein LldG</fullName>
    </submittedName>
</protein>